<evidence type="ECO:0000313" key="1">
    <source>
        <dbReference type="EMBL" id="CUU22255.1"/>
    </source>
</evidence>
<dbReference type="KEGG" id="ege:EM595_0018"/>
<keyword evidence="2" id="KW-1185">Reference proteome</keyword>
<dbReference type="Proteomes" id="UP000059419">
    <property type="component" value="Chromosome 1"/>
</dbReference>
<dbReference type="EMBL" id="LN907827">
    <property type="protein sequence ID" value="CUU22255.1"/>
    <property type="molecule type" value="Genomic_DNA"/>
</dbReference>
<evidence type="ECO:0000313" key="2">
    <source>
        <dbReference type="Proteomes" id="UP000059419"/>
    </source>
</evidence>
<gene>
    <name evidence="1" type="ORF">EM595_0018</name>
</gene>
<accession>A0A0U5KXZ6</accession>
<protein>
    <submittedName>
        <fullName evidence="1">Uncharacterized protein</fullName>
    </submittedName>
</protein>
<reference evidence="2" key="1">
    <citation type="submission" date="2015-11" db="EMBL/GenBank/DDBJ databases">
        <authorList>
            <person name="Blom J."/>
        </authorList>
    </citation>
    <scope>NUCLEOTIDE SEQUENCE [LARGE SCALE GENOMIC DNA]</scope>
</reference>
<sequence>MKDIITSISKLIQLQGESRLRYLLFNNPEQAEN</sequence>
<organism evidence="1 2">
    <name type="scientific">Duffyella gerundensis</name>
    <dbReference type="NCBI Taxonomy" id="1619313"/>
    <lineage>
        <taxon>Bacteria</taxon>
        <taxon>Pseudomonadati</taxon>
        <taxon>Pseudomonadota</taxon>
        <taxon>Gammaproteobacteria</taxon>
        <taxon>Enterobacterales</taxon>
        <taxon>Erwiniaceae</taxon>
        <taxon>Duffyella</taxon>
    </lineage>
</organism>
<name>A0A0U5KXZ6_9GAMM</name>
<proteinExistence type="predicted"/>
<dbReference type="PATRIC" id="fig|1619313.3.peg.17"/>
<dbReference type="AlphaFoldDB" id="A0A0U5KXZ6"/>